<evidence type="ECO:0000256" key="1">
    <source>
        <dbReference type="ARBA" id="ARBA00007613"/>
    </source>
</evidence>
<dbReference type="Proteomes" id="UP000524404">
    <property type="component" value="Unassembled WGS sequence"/>
</dbReference>
<dbReference type="Gene3D" id="1.20.1600.10">
    <property type="entry name" value="Outer membrane efflux proteins (OEP)"/>
    <property type="match status" value="1"/>
</dbReference>
<dbReference type="InterPro" id="IPR003423">
    <property type="entry name" value="OMP_efflux"/>
</dbReference>
<organism evidence="3 4">
    <name type="scientific">Arcicella rosea</name>
    <dbReference type="NCBI Taxonomy" id="502909"/>
    <lineage>
        <taxon>Bacteria</taxon>
        <taxon>Pseudomonadati</taxon>
        <taxon>Bacteroidota</taxon>
        <taxon>Cytophagia</taxon>
        <taxon>Cytophagales</taxon>
        <taxon>Flectobacillaceae</taxon>
        <taxon>Arcicella</taxon>
    </lineage>
</organism>
<reference evidence="3 4" key="1">
    <citation type="submission" date="2020-08" db="EMBL/GenBank/DDBJ databases">
        <title>Functional genomics of gut bacteria from endangered species of beetles.</title>
        <authorList>
            <person name="Carlos-Shanley C."/>
        </authorList>
    </citation>
    <scope>NUCLEOTIDE SEQUENCE [LARGE SCALE GENOMIC DNA]</scope>
    <source>
        <strain evidence="3 4">S00070</strain>
    </source>
</reference>
<dbReference type="InterPro" id="IPR010131">
    <property type="entry name" value="MdtP/NodT-like"/>
</dbReference>
<evidence type="ECO:0000313" key="3">
    <source>
        <dbReference type="EMBL" id="MBB6001522.1"/>
    </source>
</evidence>
<comment type="caution">
    <text evidence="3">The sequence shown here is derived from an EMBL/GenBank/DDBJ whole genome shotgun (WGS) entry which is preliminary data.</text>
</comment>
<dbReference type="EMBL" id="JACHKT010000001">
    <property type="protein sequence ID" value="MBB6001522.1"/>
    <property type="molecule type" value="Genomic_DNA"/>
</dbReference>
<keyword evidence="2" id="KW-0472">Membrane</keyword>
<dbReference type="AlphaFoldDB" id="A0A841EE85"/>
<comment type="subcellular location">
    <subcellularLocation>
        <location evidence="2">Cell membrane</location>
        <topology evidence="2">Lipid-anchor</topology>
    </subcellularLocation>
</comment>
<name>A0A841EE85_9BACT</name>
<keyword evidence="2" id="KW-1134">Transmembrane beta strand</keyword>
<dbReference type="Gene3D" id="2.20.200.10">
    <property type="entry name" value="Outer membrane efflux proteins (OEP)"/>
    <property type="match status" value="1"/>
</dbReference>
<dbReference type="PANTHER" id="PTHR30203:SF30">
    <property type="entry name" value="OUTER MEMBRANE PROTEIN-RELATED"/>
    <property type="match status" value="1"/>
</dbReference>
<dbReference type="PANTHER" id="PTHR30203">
    <property type="entry name" value="OUTER MEMBRANE CATION EFFLUX PROTEIN"/>
    <property type="match status" value="1"/>
</dbReference>
<comment type="similarity">
    <text evidence="1 2">Belongs to the outer membrane factor (OMF) (TC 1.B.17) family.</text>
</comment>
<protein>
    <submittedName>
        <fullName evidence="3">NodT family efflux transporter outer membrane factor (OMF) lipoprotein</fullName>
    </submittedName>
</protein>
<keyword evidence="2 3" id="KW-0449">Lipoprotein</keyword>
<gene>
    <name evidence="3" type="ORF">HNP25_000161</name>
</gene>
<evidence type="ECO:0000256" key="2">
    <source>
        <dbReference type="RuleBase" id="RU362097"/>
    </source>
</evidence>
<accession>A0A841EE85</accession>
<keyword evidence="2" id="KW-0812">Transmembrane</keyword>
<dbReference type="GO" id="GO:0005886">
    <property type="term" value="C:plasma membrane"/>
    <property type="evidence" value="ECO:0007669"/>
    <property type="project" value="UniProtKB-SubCell"/>
</dbReference>
<dbReference type="Pfam" id="PF02321">
    <property type="entry name" value="OEP"/>
    <property type="match status" value="2"/>
</dbReference>
<dbReference type="GO" id="GO:0015562">
    <property type="term" value="F:efflux transmembrane transporter activity"/>
    <property type="evidence" value="ECO:0007669"/>
    <property type="project" value="InterPro"/>
</dbReference>
<sequence length="481" mass="54216">MMLKTKYQILALGMLIFGLFTHCKPLQSFQQPSLKALPESFQSKKDSTNDAVVNWKSYFTDETLIGLIDTALTNNIDLLMTLQKIEMAQQQLNFAKVLGKPFVSAGVSVGQKRFGKYTMDGVGNYDTNFSNNITDDQKIPEHLPDFNIGLQSSWEVDIWGKLRNKKMAAIARYLASVEGKNWIITNLISEISASYYSLIALDNELDIIKETRNLQLNQLQIIKAQKEAGYANELAVKQFESRILNTRSLEVEILQSIVEIENKINFLLARYPQPIYRDKLQFTKPLPTQIRMGIPTQLLRNRPDVKKAEYEVMAAKADVEAARLAFYPSLNINANLGFQTFNPAYVVSPQSIAYNLLGGLSAPVINRKGLNADFGMANAIQTEALYNYQKSIIGAYTEVYNEMSNIKNLNLIQDLKSQEVSILTESIVTSTDLFKTGRATYLEVLITQTNALQARIELINVKKQQYDAVVNIYKALGGGWR</sequence>
<keyword evidence="2" id="KW-0564">Palmitate</keyword>
<evidence type="ECO:0000313" key="4">
    <source>
        <dbReference type="Proteomes" id="UP000524404"/>
    </source>
</evidence>
<dbReference type="SUPFAM" id="SSF56954">
    <property type="entry name" value="Outer membrane efflux proteins (OEP)"/>
    <property type="match status" value="1"/>
</dbReference>
<proteinExistence type="inferred from homology"/>
<dbReference type="NCBIfam" id="TIGR01845">
    <property type="entry name" value="outer_NodT"/>
    <property type="match status" value="1"/>
</dbReference>
<dbReference type="RefSeq" id="WP_229202745.1">
    <property type="nucleotide sequence ID" value="NZ_JACHKT010000001.1"/>
</dbReference>
<keyword evidence="4" id="KW-1185">Reference proteome</keyword>